<gene>
    <name evidence="1" type="ORF">LCGC14_2957170</name>
</gene>
<organism evidence="1">
    <name type="scientific">marine sediment metagenome</name>
    <dbReference type="NCBI Taxonomy" id="412755"/>
    <lineage>
        <taxon>unclassified sequences</taxon>
        <taxon>metagenomes</taxon>
        <taxon>ecological metagenomes</taxon>
    </lineage>
</organism>
<protein>
    <submittedName>
        <fullName evidence="1">Uncharacterized protein</fullName>
    </submittedName>
</protein>
<comment type="caution">
    <text evidence="1">The sequence shown here is derived from an EMBL/GenBank/DDBJ whole genome shotgun (WGS) entry which is preliminary data.</text>
</comment>
<name>A0A0F8XD58_9ZZZZ</name>
<dbReference type="EMBL" id="LAZR01059758">
    <property type="protein sequence ID" value="KKK67127.1"/>
    <property type="molecule type" value="Genomic_DNA"/>
</dbReference>
<proteinExistence type="predicted"/>
<reference evidence="1" key="1">
    <citation type="journal article" date="2015" name="Nature">
        <title>Complex archaea that bridge the gap between prokaryotes and eukaryotes.</title>
        <authorList>
            <person name="Spang A."/>
            <person name="Saw J.H."/>
            <person name="Jorgensen S.L."/>
            <person name="Zaremba-Niedzwiedzka K."/>
            <person name="Martijn J."/>
            <person name="Lind A.E."/>
            <person name="van Eijk R."/>
            <person name="Schleper C."/>
            <person name="Guy L."/>
            <person name="Ettema T.J."/>
        </authorList>
    </citation>
    <scope>NUCLEOTIDE SEQUENCE</scope>
</reference>
<dbReference type="AlphaFoldDB" id="A0A0F8XD58"/>
<evidence type="ECO:0000313" key="1">
    <source>
        <dbReference type="EMBL" id="KKK67127.1"/>
    </source>
</evidence>
<sequence>LKEPVGYIQVFYAMDAGFSRRINELGKRALQNILEDPSEILNDILINETELKIKLNALKAVDYSKAPAERKNVVAHTALDQGLSIQPMDIKGKSYLRELRMLALEMFIKNKGDNGESVKLIEKLFYINTDTTEKISSLEVLRIMSNDEAANALNRYLAHQNRRQESGVSNRSNRIVIATIRAIGSANSNVGTNELLRTKFSGYPSSVVREADKAIKALE</sequence>
<accession>A0A0F8XD58</accession>
<feature type="non-terminal residue" evidence="1">
    <location>
        <position position="1"/>
    </location>
</feature>